<evidence type="ECO:0000313" key="2">
    <source>
        <dbReference type="EMBL" id="KAF9607640.1"/>
    </source>
</evidence>
<gene>
    <name evidence="2" type="ORF">IFM89_037568</name>
</gene>
<accession>A0A835HVC6</accession>
<keyword evidence="1" id="KW-0472">Membrane</keyword>
<proteinExistence type="predicted"/>
<keyword evidence="1" id="KW-0812">Transmembrane</keyword>
<evidence type="ECO:0000256" key="1">
    <source>
        <dbReference type="SAM" id="Phobius"/>
    </source>
</evidence>
<keyword evidence="3" id="KW-1185">Reference proteome</keyword>
<dbReference type="Proteomes" id="UP000631114">
    <property type="component" value="Unassembled WGS sequence"/>
</dbReference>
<feature type="transmembrane region" description="Helical" evidence="1">
    <location>
        <begin position="66"/>
        <end position="89"/>
    </location>
</feature>
<comment type="caution">
    <text evidence="2">The sequence shown here is derived from an EMBL/GenBank/DDBJ whole genome shotgun (WGS) entry which is preliminary data.</text>
</comment>
<dbReference type="EMBL" id="JADFTS010000005">
    <property type="protein sequence ID" value="KAF9607640.1"/>
    <property type="molecule type" value="Genomic_DNA"/>
</dbReference>
<keyword evidence="1" id="KW-1133">Transmembrane helix</keyword>
<name>A0A835HVC6_9MAGN</name>
<sequence>MWEPTEGRPIDIVVAETGWPSAELRQFYPSMEPVYPLCDTVGLDMKWEARNVPTSPGRLHRLCEYICAKLLTIYSRVFFLLFLIISNFMQVSFAH</sequence>
<organism evidence="2 3">
    <name type="scientific">Coptis chinensis</name>
    <dbReference type="NCBI Taxonomy" id="261450"/>
    <lineage>
        <taxon>Eukaryota</taxon>
        <taxon>Viridiplantae</taxon>
        <taxon>Streptophyta</taxon>
        <taxon>Embryophyta</taxon>
        <taxon>Tracheophyta</taxon>
        <taxon>Spermatophyta</taxon>
        <taxon>Magnoliopsida</taxon>
        <taxon>Ranunculales</taxon>
        <taxon>Ranunculaceae</taxon>
        <taxon>Coptidoideae</taxon>
        <taxon>Coptis</taxon>
    </lineage>
</organism>
<evidence type="ECO:0000313" key="3">
    <source>
        <dbReference type="Proteomes" id="UP000631114"/>
    </source>
</evidence>
<reference evidence="2 3" key="1">
    <citation type="submission" date="2020-10" db="EMBL/GenBank/DDBJ databases">
        <title>The Coptis chinensis genome and diversification of protoberbering-type alkaloids.</title>
        <authorList>
            <person name="Wang B."/>
            <person name="Shu S."/>
            <person name="Song C."/>
            <person name="Liu Y."/>
        </authorList>
    </citation>
    <scope>NUCLEOTIDE SEQUENCE [LARGE SCALE GENOMIC DNA]</scope>
    <source>
        <strain evidence="2">HL-2020</strain>
        <tissue evidence="2">Leaf</tissue>
    </source>
</reference>
<protein>
    <submittedName>
        <fullName evidence="2">Uncharacterized protein</fullName>
    </submittedName>
</protein>
<dbReference type="AlphaFoldDB" id="A0A835HVC6"/>